<accession>A0AAV4TKN5</accession>
<evidence type="ECO:0000313" key="1">
    <source>
        <dbReference type="EMBL" id="GIY47113.1"/>
    </source>
</evidence>
<proteinExistence type="predicted"/>
<dbReference type="AlphaFoldDB" id="A0AAV4TKN5"/>
<evidence type="ECO:0000313" key="2">
    <source>
        <dbReference type="Proteomes" id="UP001054945"/>
    </source>
</evidence>
<name>A0AAV4TKN5_CAEEX</name>
<organism evidence="1 2">
    <name type="scientific">Caerostris extrusa</name>
    <name type="common">Bark spider</name>
    <name type="synonym">Caerostris bankana</name>
    <dbReference type="NCBI Taxonomy" id="172846"/>
    <lineage>
        <taxon>Eukaryota</taxon>
        <taxon>Metazoa</taxon>
        <taxon>Ecdysozoa</taxon>
        <taxon>Arthropoda</taxon>
        <taxon>Chelicerata</taxon>
        <taxon>Arachnida</taxon>
        <taxon>Araneae</taxon>
        <taxon>Araneomorphae</taxon>
        <taxon>Entelegynae</taxon>
        <taxon>Araneoidea</taxon>
        <taxon>Araneidae</taxon>
        <taxon>Caerostris</taxon>
    </lineage>
</organism>
<sequence length="86" mass="9645">MAQKPNLIVCTNLICPCHLEIIRTIPLPTLHSKFRCKPPRIAPGYATRVLEQSAVSPICVYSCEMELNWSASIRVAPRTRTAVRLV</sequence>
<comment type="caution">
    <text evidence="1">The sequence shown here is derived from an EMBL/GenBank/DDBJ whole genome shotgun (WGS) entry which is preliminary data.</text>
</comment>
<protein>
    <submittedName>
        <fullName evidence="1">Uncharacterized protein</fullName>
    </submittedName>
</protein>
<reference evidence="1 2" key="1">
    <citation type="submission" date="2021-06" db="EMBL/GenBank/DDBJ databases">
        <title>Caerostris extrusa draft genome.</title>
        <authorList>
            <person name="Kono N."/>
            <person name="Arakawa K."/>
        </authorList>
    </citation>
    <scope>NUCLEOTIDE SEQUENCE [LARGE SCALE GENOMIC DNA]</scope>
</reference>
<dbReference type="EMBL" id="BPLR01011524">
    <property type="protein sequence ID" value="GIY47113.1"/>
    <property type="molecule type" value="Genomic_DNA"/>
</dbReference>
<keyword evidence="2" id="KW-1185">Reference proteome</keyword>
<gene>
    <name evidence="1" type="ORF">CEXT_19641</name>
</gene>
<dbReference type="Proteomes" id="UP001054945">
    <property type="component" value="Unassembled WGS sequence"/>
</dbReference>